<dbReference type="Proteomes" id="UP000199696">
    <property type="component" value="Unassembled WGS sequence"/>
</dbReference>
<dbReference type="RefSeq" id="WP_091113615.1">
    <property type="nucleotide sequence ID" value="NZ_FMHY01000002.1"/>
</dbReference>
<dbReference type="OrthoDB" id="366844at2"/>
<dbReference type="SMART" id="SM00487">
    <property type="entry name" value="DEXDc"/>
    <property type="match status" value="1"/>
</dbReference>
<name>A0A1C6TSB4_9ACTN</name>
<keyword evidence="2" id="KW-0347">Helicase</keyword>
<sequence length="871" mass="95185">MAFKRRTPTPVAPDDPVELYRTLSETNNGPAALWLHQGDVLRSWHSGHRGDPDVAIELPTGAGKTLVGGLIGEYQRRALNERVAYLCPTRQLARQTAAALKNYGIPTSLLVGAVPTWNRADRARYTSAQSIAVSTYAHVFNSNPALDDAQLLLLDDAHSVESYVASPWSLEISRSESAYGLVLAELKDSLDPLVAARLRNENPDGQFLTRTYLASPTGVAAHAERLEEIVRAACSAETVSKSARYAYQMLAGKLDRCLLYATYSRLLFRPLIAPSTVHPAFSNPAQRVYMSATLGDGGELERSFGRRKIKRIPIPKGWEKQGTGRRLFCFPELTTDLSVVRSDLGPWVKDVIAKHRRAVVLTPDGRTAAKFTEHRVPKGFATLTAQDVEDDLSSFTTSPDAVLVLSNRYDGIDLPDDACRLVILDGLPAKGDLQERFLFEELGALEVLQERIRARIVQGSGRATRNARDFATVLVLGDDLTRYIGRADVKVAMRPEIHAEVQFGYDNSLGCQSSEMAENIEVFQQHGAEWREVDADIIAHRDALSQVPPAGAAELQRAAGREVAAWEAVWQGEWERALDLIRQVLDNLRGGKAPQRYAALWHYLGSCIARRLAMQTGDATYAEASAAYYRDARAAGRGTNWLSHLAAPVEEAQQAEPALVDPLDEVAVSSILARLSTLGKSSTFEPEMERIRTGLGETPAKPYEAALVGLGHFSGATDSVGNGDADAAPDATWTFGDLIWIAWEAKSEAKPEGEIGASDVRQAGGHLRFVADKRGEAAPGDSVSLLVSAQHTVHPAARAVAENHVYLVRPSDVLDLFERLNSAWRMLRAIYSAATTGDDVVRIFKAEGALPSQWLPHLRQVPIASPEPEQP</sequence>
<dbReference type="GO" id="GO:0003676">
    <property type="term" value="F:nucleic acid binding"/>
    <property type="evidence" value="ECO:0007669"/>
    <property type="project" value="InterPro"/>
</dbReference>
<dbReference type="SMART" id="SM00491">
    <property type="entry name" value="HELICc2"/>
    <property type="match status" value="1"/>
</dbReference>
<dbReference type="SUPFAM" id="SSF52540">
    <property type="entry name" value="P-loop containing nucleoside triphosphate hydrolases"/>
    <property type="match status" value="2"/>
</dbReference>
<dbReference type="InterPro" id="IPR027417">
    <property type="entry name" value="P-loop_NTPase"/>
</dbReference>
<dbReference type="STRING" id="227316.GA0070604_0551"/>
<feature type="domain" description="Helicase ATP-binding" evidence="1">
    <location>
        <begin position="45"/>
        <end position="312"/>
    </location>
</feature>
<organism evidence="2 3">
    <name type="scientific">Micromonospora eburnea</name>
    <dbReference type="NCBI Taxonomy" id="227316"/>
    <lineage>
        <taxon>Bacteria</taxon>
        <taxon>Bacillati</taxon>
        <taxon>Actinomycetota</taxon>
        <taxon>Actinomycetes</taxon>
        <taxon>Micromonosporales</taxon>
        <taxon>Micromonosporaceae</taxon>
        <taxon>Micromonospora</taxon>
    </lineage>
</organism>
<dbReference type="EMBL" id="FMHY01000002">
    <property type="protein sequence ID" value="SCL44704.1"/>
    <property type="molecule type" value="Genomic_DNA"/>
</dbReference>
<dbReference type="InterPro" id="IPR014001">
    <property type="entry name" value="Helicase_ATP-bd"/>
</dbReference>
<dbReference type="InterPro" id="IPR011545">
    <property type="entry name" value="DEAD/DEAH_box_helicase_dom"/>
</dbReference>
<dbReference type="PROSITE" id="PS51192">
    <property type="entry name" value="HELICASE_ATP_BIND_1"/>
    <property type="match status" value="1"/>
</dbReference>
<evidence type="ECO:0000259" key="1">
    <source>
        <dbReference type="PROSITE" id="PS51192"/>
    </source>
</evidence>
<protein>
    <submittedName>
        <fullName evidence="2">DEAD/DEAH box helicase</fullName>
    </submittedName>
</protein>
<evidence type="ECO:0000313" key="3">
    <source>
        <dbReference type="Proteomes" id="UP000199696"/>
    </source>
</evidence>
<keyword evidence="2" id="KW-0067">ATP-binding</keyword>
<dbReference type="GO" id="GO:0004386">
    <property type="term" value="F:helicase activity"/>
    <property type="evidence" value="ECO:0007669"/>
    <property type="project" value="UniProtKB-KW"/>
</dbReference>
<dbReference type="Pfam" id="PF13307">
    <property type="entry name" value="Helicase_C_2"/>
    <property type="match status" value="1"/>
</dbReference>
<dbReference type="Gene3D" id="3.40.50.300">
    <property type="entry name" value="P-loop containing nucleotide triphosphate hydrolases"/>
    <property type="match status" value="2"/>
</dbReference>
<dbReference type="InterPro" id="IPR006555">
    <property type="entry name" value="ATP-dep_Helicase_C"/>
</dbReference>
<dbReference type="AlphaFoldDB" id="A0A1C6TSB4"/>
<dbReference type="GO" id="GO:0005524">
    <property type="term" value="F:ATP binding"/>
    <property type="evidence" value="ECO:0007669"/>
    <property type="project" value="InterPro"/>
</dbReference>
<keyword evidence="2" id="KW-0547">Nucleotide-binding</keyword>
<proteinExistence type="predicted"/>
<keyword evidence="2" id="KW-0378">Hydrolase</keyword>
<evidence type="ECO:0000313" key="2">
    <source>
        <dbReference type="EMBL" id="SCL44704.1"/>
    </source>
</evidence>
<dbReference type="GO" id="GO:0006139">
    <property type="term" value="P:nucleobase-containing compound metabolic process"/>
    <property type="evidence" value="ECO:0007669"/>
    <property type="project" value="InterPro"/>
</dbReference>
<dbReference type="Pfam" id="PF00270">
    <property type="entry name" value="DEAD"/>
    <property type="match status" value="1"/>
</dbReference>
<accession>A0A1C6TSB4</accession>
<gene>
    <name evidence="2" type="ORF">GA0070604_0551</name>
</gene>
<keyword evidence="3" id="KW-1185">Reference proteome</keyword>
<dbReference type="GO" id="GO:0016818">
    <property type="term" value="F:hydrolase activity, acting on acid anhydrides, in phosphorus-containing anhydrides"/>
    <property type="evidence" value="ECO:0007669"/>
    <property type="project" value="InterPro"/>
</dbReference>
<reference evidence="3" key="1">
    <citation type="submission" date="2016-06" db="EMBL/GenBank/DDBJ databases">
        <authorList>
            <person name="Varghese N."/>
            <person name="Submissions Spin"/>
        </authorList>
    </citation>
    <scope>NUCLEOTIDE SEQUENCE [LARGE SCALE GENOMIC DNA]</scope>
    <source>
        <strain evidence="3">DSM 44814</strain>
    </source>
</reference>